<keyword evidence="5" id="KW-1185">Reference proteome</keyword>
<dbReference type="GO" id="GO:0005737">
    <property type="term" value="C:cytoplasm"/>
    <property type="evidence" value="ECO:0007669"/>
    <property type="project" value="TreeGrafter"/>
</dbReference>
<sequence length="137" mass="15691">MAVTEFQFRTENPVPAEKLDDLIEAVGWGRRGADAWDRICALSSLLITAWDRERLVGMGRILEDGTMCMVYDVAVHPAYQSRGIGTEIMKRIVGQLKNRPYQSIGLFAWNRNPVNVPFYEKFGFRKINFGMKFEPDS</sequence>
<reference evidence="4" key="1">
    <citation type="submission" date="2020-03" db="EMBL/GenBank/DDBJ databases">
        <title>Genome of Pelagibius litoralis DSM 21314T.</title>
        <authorList>
            <person name="Wang G."/>
        </authorList>
    </citation>
    <scope>NUCLEOTIDE SEQUENCE</scope>
    <source>
        <strain evidence="4">DSM 21314</strain>
    </source>
</reference>
<dbReference type="InterPro" id="IPR045039">
    <property type="entry name" value="NSI-like"/>
</dbReference>
<evidence type="ECO:0000313" key="5">
    <source>
        <dbReference type="Proteomes" id="UP000761264"/>
    </source>
</evidence>
<dbReference type="PANTHER" id="PTHR43626:SF4">
    <property type="entry name" value="GCN5-RELATED N-ACETYLTRANSFERASE 2, CHLOROPLASTIC"/>
    <property type="match status" value="1"/>
</dbReference>
<proteinExistence type="predicted"/>
<dbReference type="SUPFAM" id="SSF55729">
    <property type="entry name" value="Acyl-CoA N-acyltransferases (Nat)"/>
    <property type="match status" value="1"/>
</dbReference>
<dbReference type="Pfam" id="PF00583">
    <property type="entry name" value="Acetyltransf_1"/>
    <property type="match status" value="1"/>
</dbReference>
<organism evidence="4 5">
    <name type="scientific">Pelagibius litoralis</name>
    <dbReference type="NCBI Taxonomy" id="374515"/>
    <lineage>
        <taxon>Bacteria</taxon>
        <taxon>Pseudomonadati</taxon>
        <taxon>Pseudomonadota</taxon>
        <taxon>Alphaproteobacteria</taxon>
        <taxon>Rhodospirillales</taxon>
        <taxon>Rhodovibrionaceae</taxon>
        <taxon>Pelagibius</taxon>
    </lineage>
</organism>
<evidence type="ECO:0000313" key="4">
    <source>
        <dbReference type="EMBL" id="NIA70063.1"/>
    </source>
</evidence>
<dbReference type="InterPro" id="IPR000182">
    <property type="entry name" value="GNAT_dom"/>
</dbReference>
<dbReference type="Gene3D" id="3.40.630.30">
    <property type="match status" value="1"/>
</dbReference>
<evidence type="ECO:0000259" key="3">
    <source>
        <dbReference type="PROSITE" id="PS51186"/>
    </source>
</evidence>
<dbReference type="CDD" id="cd04301">
    <property type="entry name" value="NAT_SF"/>
    <property type="match status" value="1"/>
</dbReference>
<dbReference type="Proteomes" id="UP000761264">
    <property type="component" value="Unassembled WGS sequence"/>
</dbReference>
<protein>
    <submittedName>
        <fullName evidence="4">GNAT family N-acetyltransferase</fullName>
    </submittedName>
</protein>
<evidence type="ECO:0000256" key="1">
    <source>
        <dbReference type="ARBA" id="ARBA00022679"/>
    </source>
</evidence>
<evidence type="ECO:0000256" key="2">
    <source>
        <dbReference type="ARBA" id="ARBA00023315"/>
    </source>
</evidence>
<keyword evidence="2" id="KW-0012">Acyltransferase</keyword>
<dbReference type="PANTHER" id="PTHR43626">
    <property type="entry name" value="ACYL-COA N-ACYLTRANSFERASE"/>
    <property type="match status" value="1"/>
</dbReference>
<accession>A0A967K7V4</accession>
<comment type="caution">
    <text evidence="4">The sequence shown here is derived from an EMBL/GenBank/DDBJ whole genome shotgun (WGS) entry which is preliminary data.</text>
</comment>
<keyword evidence="1" id="KW-0808">Transferase</keyword>
<dbReference type="InterPro" id="IPR016181">
    <property type="entry name" value="Acyl_CoA_acyltransferase"/>
</dbReference>
<gene>
    <name evidence="4" type="ORF">HBA54_15770</name>
</gene>
<dbReference type="EMBL" id="JAAQPH010000012">
    <property type="protein sequence ID" value="NIA70063.1"/>
    <property type="molecule type" value="Genomic_DNA"/>
</dbReference>
<dbReference type="GO" id="GO:0008080">
    <property type="term" value="F:N-acetyltransferase activity"/>
    <property type="evidence" value="ECO:0007669"/>
    <property type="project" value="InterPro"/>
</dbReference>
<feature type="domain" description="N-acetyltransferase" evidence="3">
    <location>
        <begin position="1"/>
        <end position="137"/>
    </location>
</feature>
<dbReference type="RefSeq" id="WP_167226305.1">
    <property type="nucleotide sequence ID" value="NZ_JAAQPH010000012.1"/>
</dbReference>
<dbReference type="AlphaFoldDB" id="A0A967K7V4"/>
<dbReference type="PROSITE" id="PS51186">
    <property type="entry name" value="GNAT"/>
    <property type="match status" value="1"/>
</dbReference>
<name>A0A967K7V4_9PROT</name>